<evidence type="ECO:0000313" key="2">
    <source>
        <dbReference type="Proteomes" id="UP000077266"/>
    </source>
</evidence>
<organism evidence="1 2">
    <name type="scientific">Exidia glandulosa HHB12029</name>
    <dbReference type="NCBI Taxonomy" id="1314781"/>
    <lineage>
        <taxon>Eukaryota</taxon>
        <taxon>Fungi</taxon>
        <taxon>Dikarya</taxon>
        <taxon>Basidiomycota</taxon>
        <taxon>Agaricomycotina</taxon>
        <taxon>Agaricomycetes</taxon>
        <taxon>Auriculariales</taxon>
        <taxon>Exidiaceae</taxon>
        <taxon>Exidia</taxon>
    </lineage>
</organism>
<proteinExistence type="predicted"/>
<sequence>GPVWVYWAFVMERHCGRIVRAVRSRKHPWASLNNFVLAEAQLETVQSLYNLDNDFFTGPNHHIRAAGSFARFTDCTSSPSTYMSYTY</sequence>
<dbReference type="InParanoid" id="A0A165FNH0"/>
<feature type="non-terminal residue" evidence="1">
    <location>
        <position position="1"/>
    </location>
</feature>
<name>A0A165FNH0_EXIGL</name>
<gene>
    <name evidence="1" type="ORF">EXIGLDRAFT_618398</name>
</gene>
<accession>A0A165FNH0</accession>
<protein>
    <submittedName>
        <fullName evidence="1">Uncharacterized protein</fullName>
    </submittedName>
</protein>
<evidence type="ECO:0000313" key="1">
    <source>
        <dbReference type="EMBL" id="KZV89276.1"/>
    </source>
</evidence>
<dbReference type="Proteomes" id="UP000077266">
    <property type="component" value="Unassembled WGS sequence"/>
</dbReference>
<keyword evidence="2" id="KW-1185">Reference proteome</keyword>
<dbReference type="AlphaFoldDB" id="A0A165FNH0"/>
<dbReference type="EMBL" id="KV426077">
    <property type="protein sequence ID" value="KZV89276.1"/>
    <property type="molecule type" value="Genomic_DNA"/>
</dbReference>
<dbReference type="STRING" id="1314781.A0A165FNH0"/>
<dbReference type="OrthoDB" id="6613063at2759"/>
<reference evidence="1 2" key="1">
    <citation type="journal article" date="2016" name="Mol. Biol. Evol.">
        <title>Comparative Genomics of Early-Diverging Mushroom-Forming Fungi Provides Insights into the Origins of Lignocellulose Decay Capabilities.</title>
        <authorList>
            <person name="Nagy L.G."/>
            <person name="Riley R."/>
            <person name="Tritt A."/>
            <person name="Adam C."/>
            <person name="Daum C."/>
            <person name="Floudas D."/>
            <person name="Sun H."/>
            <person name="Yadav J.S."/>
            <person name="Pangilinan J."/>
            <person name="Larsson K.H."/>
            <person name="Matsuura K."/>
            <person name="Barry K."/>
            <person name="Labutti K."/>
            <person name="Kuo R."/>
            <person name="Ohm R.A."/>
            <person name="Bhattacharya S.S."/>
            <person name="Shirouzu T."/>
            <person name="Yoshinaga Y."/>
            <person name="Martin F.M."/>
            <person name="Grigoriev I.V."/>
            <person name="Hibbett D.S."/>
        </authorList>
    </citation>
    <scope>NUCLEOTIDE SEQUENCE [LARGE SCALE GENOMIC DNA]</scope>
    <source>
        <strain evidence="1 2">HHB12029</strain>
    </source>
</reference>